<protein>
    <submittedName>
        <fullName evidence="5">ABC transporter ATP-binding protein</fullName>
    </submittedName>
</protein>
<dbReference type="InterPro" id="IPR051120">
    <property type="entry name" value="ABC_AA/LPS_Transport"/>
</dbReference>
<dbReference type="Pfam" id="PF00005">
    <property type="entry name" value="ABC_tran"/>
    <property type="match status" value="1"/>
</dbReference>
<evidence type="ECO:0000256" key="3">
    <source>
        <dbReference type="ARBA" id="ARBA00022840"/>
    </source>
</evidence>
<dbReference type="CDD" id="cd03219">
    <property type="entry name" value="ABC_Mj1267_LivG_branched"/>
    <property type="match status" value="1"/>
</dbReference>
<evidence type="ECO:0000313" key="6">
    <source>
        <dbReference type="Proteomes" id="UP001597402"/>
    </source>
</evidence>
<dbReference type="PROSITE" id="PS50893">
    <property type="entry name" value="ABC_TRANSPORTER_2"/>
    <property type="match status" value="1"/>
</dbReference>
<keyword evidence="6" id="KW-1185">Reference proteome</keyword>
<dbReference type="PANTHER" id="PTHR45772:SF9">
    <property type="entry name" value="CONSERVED COMPONENT OF ABC TRANSPORTER FOR NATURAL AMINO ACIDS"/>
    <property type="match status" value="1"/>
</dbReference>
<dbReference type="Proteomes" id="UP001597402">
    <property type="component" value="Unassembled WGS sequence"/>
</dbReference>
<evidence type="ECO:0000313" key="5">
    <source>
        <dbReference type="EMBL" id="MFD2090745.1"/>
    </source>
</evidence>
<comment type="caution">
    <text evidence="5">The sequence shown here is derived from an EMBL/GenBank/DDBJ whole genome shotgun (WGS) entry which is preliminary data.</text>
</comment>
<keyword evidence="2" id="KW-0547">Nucleotide-binding</keyword>
<dbReference type="Gene3D" id="3.40.50.300">
    <property type="entry name" value="P-loop containing nucleotide triphosphate hydrolases"/>
    <property type="match status" value="1"/>
</dbReference>
<dbReference type="PROSITE" id="PS00211">
    <property type="entry name" value="ABC_TRANSPORTER_1"/>
    <property type="match status" value="1"/>
</dbReference>
<gene>
    <name evidence="5" type="ORF">ACFSHS_04085</name>
</gene>
<dbReference type="RefSeq" id="WP_376872093.1">
    <property type="nucleotide sequence ID" value="NZ_JBHUHP010000002.1"/>
</dbReference>
<proteinExistence type="predicted"/>
<dbReference type="GO" id="GO:0005524">
    <property type="term" value="F:ATP binding"/>
    <property type="evidence" value="ECO:0007669"/>
    <property type="project" value="UniProtKB-KW"/>
</dbReference>
<evidence type="ECO:0000256" key="1">
    <source>
        <dbReference type="ARBA" id="ARBA00022448"/>
    </source>
</evidence>
<accession>A0ABW4X8C1</accession>
<keyword evidence="1" id="KW-0813">Transport</keyword>
<evidence type="ECO:0000256" key="2">
    <source>
        <dbReference type="ARBA" id="ARBA00022741"/>
    </source>
</evidence>
<dbReference type="SMART" id="SM00382">
    <property type="entry name" value="AAA"/>
    <property type="match status" value="1"/>
</dbReference>
<organism evidence="5 6">
    <name type="scientific">Blastococcus deserti</name>
    <dbReference type="NCBI Taxonomy" id="2259033"/>
    <lineage>
        <taxon>Bacteria</taxon>
        <taxon>Bacillati</taxon>
        <taxon>Actinomycetota</taxon>
        <taxon>Actinomycetes</taxon>
        <taxon>Geodermatophilales</taxon>
        <taxon>Geodermatophilaceae</taxon>
        <taxon>Blastococcus</taxon>
    </lineage>
</organism>
<dbReference type="SUPFAM" id="SSF52540">
    <property type="entry name" value="P-loop containing nucleoside triphosphate hydrolases"/>
    <property type="match status" value="1"/>
</dbReference>
<dbReference type="EMBL" id="JBHUHP010000002">
    <property type="protein sequence ID" value="MFD2090745.1"/>
    <property type="molecule type" value="Genomic_DNA"/>
</dbReference>
<reference evidence="6" key="1">
    <citation type="journal article" date="2019" name="Int. J. Syst. Evol. Microbiol.">
        <title>The Global Catalogue of Microorganisms (GCM) 10K type strain sequencing project: providing services to taxonomists for standard genome sequencing and annotation.</title>
        <authorList>
            <consortium name="The Broad Institute Genomics Platform"/>
            <consortium name="The Broad Institute Genome Sequencing Center for Infectious Disease"/>
            <person name="Wu L."/>
            <person name="Ma J."/>
        </authorList>
    </citation>
    <scope>NUCLEOTIDE SEQUENCE [LARGE SCALE GENOMIC DNA]</scope>
    <source>
        <strain evidence="6">JCM 3338</strain>
    </source>
</reference>
<feature type="domain" description="ABC transporter" evidence="4">
    <location>
        <begin position="3"/>
        <end position="251"/>
    </location>
</feature>
<dbReference type="InterPro" id="IPR003593">
    <property type="entry name" value="AAA+_ATPase"/>
</dbReference>
<dbReference type="InterPro" id="IPR003439">
    <property type="entry name" value="ABC_transporter-like_ATP-bd"/>
</dbReference>
<dbReference type="InterPro" id="IPR017871">
    <property type="entry name" value="ABC_transporter-like_CS"/>
</dbReference>
<keyword evidence="3 5" id="KW-0067">ATP-binding</keyword>
<dbReference type="InterPro" id="IPR027417">
    <property type="entry name" value="P-loop_NTPase"/>
</dbReference>
<dbReference type="PANTHER" id="PTHR45772">
    <property type="entry name" value="CONSERVED COMPONENT OF ABC TRANSPORTER FOR NATURAL AMINO ACIDS-RELATED"/>
    <property type="match status" value="1"/>
</dbReference>
<name>A0ABW4X8C1_9ACTN</name>
<evidence type="ECO:0000259" key="4">
    <source>
        <dbReference type="PROSITE" id="PS50893"/>
    </source>
</evidence>
<sequence>MLLEVENVSKSFGGLQAVKNATFEVPEAQVTGLVGPNGAGKTTLFNMISGTIRADAGAIRYRDMEITGLTPQARIGRGIARSFQDVRLLPRLTVLENVVVGVQGQPGERLRNVFTRPRHAVRSEKENLRRAAECLDYVGMPVSVHHELAGGLSYGEQKLVSIARLLATGADLLLLDEPTSGLDEGSLDEFRTVLRRLIAEGRTVLLVEHNMLLVRELCDRAVFLSTGEVLAIDTPGRLMENEELRNVYFGA</sequence>